<dbReference type="AlphaFoldDB" id="A0A511N0L2"/>
<name>A0A511N0L2_DEIC1</name>
<accession>A0A511N0L2</accession>
<feature type="transmembrane region" description="Helical" evidence="1">
    <location>
        <begin position="24"/>
        <end position="45"/>
    </location>
</feature>
<gene>
    <name evidence="2" type="ORF">DC3_20450</name>
</gene>
<sequence length="162" mass="17705">MSPITQFSARNRYADFMNAAPRKLSWTISTLHFFTIANLAAGALFMLTGTGILQALVELYPIFGWLAYGKLQASCIAVLLTSALMCQVGVYALSSRKSWAWMLSMTLLVLMALGWSAGGLTLLVAGVGIYGLLDGRTRKWLSMEPEEVPAPVMARPKTIRLD</sequence>
<reference evidence="2 3" key="1">
    <citation type="submission" date="2019-07" db="EMBL/GenBank/DDBJ databases">
        <title>Whole genome shotgun sequence of Deinococcus cellulosilyticus NBRC 106333.</title>
        <authorList>
            <person name="Hosoyama A."/>
            <person name="Uohara A."/>
            <person name="Ohji S."/>
            <person name="Ichikawa N."/>
        </authorList>
    </citation>
    <scope>NUCLEOTIDE SEQUENCE [LARGE SCALE GENOMIC DNA]</scope>
    <source>
        <strain evidence="2 3">NBRC 106333</strain>
    </source>
</reference>
<keyword evidence="1" id="KW-0812">Transmembrane</keyword>
<keyword evidence="1" id="KW-1133">Transmembrane helix</keyword>
<organism evidence="2 3">
    <name type="scientific">Deinococcus cellulosilyticus (strain DSM 18568 / NBRC 106333 / KACC 11606 / 5516J-15)</name>
    <dbReference type="NCBI Taxonomy" id="1223518"/>
    <lineage>
        <taxon>Bacteria</taxon>
        <taxon>Thermotogati</taxon>
        <taxon>Deinococcota</taxon>
        <taxon>Deinococci</taxon>
        <taxon>Deinococcales</taxon>
        <taxon>Deinococcaceae</taxon>
        <taxon>Deinococcus</taxon>
    </lineage>
</organism>
<comment type="caution">
    <text evidence="2">The sequence shown here is derived from an EMBL/GenBank/DDBJ whole genome shotgun (WGS) entry which is preliminary data.</text>
</comment>
<keyword evidence="3" id="KW-1185">Reference proteome</keyword>
<keyword evidence="1" id="KW-0472">Membrane</keyword>
<evidence type="ECO:0000313" key="2">
    <source>
        <dbReference type="EMBL" id="GEM46410.1"/>
    </source>
</evidence>
<protein>
    <submittedName>
        <fullName evidence="2">Uncharacterized protein</fullName>
    </submittedName>
</protein>
<dbReference type="EMBL" id="BJXB01000008">
    <property type="protein sequence ID" value="GEM46410.1"/>
    <property type="molecule type" value="Genomic_DNA"/>
</dbReference>
<evidence type="ECO:0000256" key="1">
    <source>
        <dbReference type="SAM" id="Phobius"/>
    </source>
</evidence>
<evidence type="ECO:0000313" key="3">
    <source>
        <dbReference type="Proteomes" id="UP000321306"/>
    </source>
</evidence>
<proteinExistence type="predicted"/>
<dbReference type="Proteomes" id="UP000321306">
    <property type="component" value="Unassembled WGS sequence"/>
</dbReference>
<feature type="transmembrane region" description="Helical" evidence="1">
    <location>
        <begin position="100"/>
        <end position="133"/>
    </location>
</feature>
<feature type="transmembrane region" description="Helical" evidence="1">
    <location>
        <begin position="75"/>
        <end position="94"/>
    </location>
</feature>